<feature type="transmembrane region" description="Helical" evidence="1">
    <location>
        <begin position="197"/>
        <end position="219"/>
    </location>
</feature>
<dbReference type="InterPro" id="IPR003675">
    <property type="entry name" value="Rce1/LyrA-like_dom"/>
</dbReference>
<dbReference type="GO" id="GO:0080120">
    <property type="term" value="P:CAAX-box protein maturation"/>
    <property type="evidence" value="ECO:0007669"/>
    <property type="project" value="UniProtKB-ARBA"/>
</dbReference>
<keyword evidence="1" id="KW-0472">Membrane</keyword>
<dbReference type="PANTHER" id="PTHR36435:SF1">
    <property type="entry name" value="CAAX AMINO TERMINAL PROTEASE FAMILY PROTEIN"/>
    <property type="match status" value="1"/>
</dbReference>
<feature type="transmembrane region" description="Helical" evidence="1">
    <location>
        <begin position="37"/>
        <end position="60"/>
    </location>
</feature>
<dbReference type="Proteomes" id="UP000182491">
    <property type="component" value="Unassembled WGS sequence"/>
</dbReference>
<evidence type="ECO:0000256" key="1">
    <source>
        <dbReference type="SAM" id="Phobius"/>
    </source>
</evidence>
<dbReference type="OrthoDB" id="1434800at2"/>
<feature type="transmembrane region" description="Helical" evidence="1">
    <location>
        <begin position="231"/>
        <end position="253"/>
    </location>
</feature>
<dbReference type="PANTHER" id="PTHR36435">
    <property type="entry name" value="SLR1288 PROTEIN"/>
    <property type="match status" value="1"/>
</dbReference>
<dbReference type="InterPro" id="IPR052710">
    <property type="entry name" value="CAAX_protease"/>
</dbReference>
<feature type="transmembrane region" description="Helical" evidence="1">
    <location>
        <begin position="72"/>
        <end position="91"/>
    </location>
</feature>
<dbReference type="Pfam" id="PF02517">
    <property type="entry name" value="Rce1-like"/>
    <property type="match status" value="1"/>
</dbReference>
<dbReference type="RefSeq" id="WP_139237105.1">
    <property type="nucleotide sequence ID" value="NZ_BMXC01000001.1"/>
</dbReference>
<keyword evidence="1" id="KW-1133">Transmembrane helix</keyword>
<evidence type="ECO:0000313" key="3">
    <source>
        <dbReference type="EMBL" id="SFU48824.1"/>
    </source>
</evidence>
<protein>
    <recommendedName>
        <fullName evidence="2">CAAX prenyl protease 2/Lysostaphin resistance protein A-like domain-containing protein</fullName>
    </recommendedName>
</protein>
<accession>A0A1I7GK64</accession>
<organism evidence="3 4">
    <name type="scientific">Pontibacter akesuensis</name>
    <dbReference type="NCBI Taxonomy" id="388950"/>
    <lineage>
        <taxon>Bacteria</taxon>
        <taxon>Pseudomonadati</taxon>
        <taxon>Bacteroidota</taxon>
        <taxon>Cytophagia</taxon>
        <taxon>Cytophagales</taxon>
        <taxon>Hymenobacteraceae</taxon>
        <taxon>Pontibacter</taxon>
    </lineage>
</organism>
<dbReference type="AlphaFoldDB" id="A0A1I7GK64"/>
<name>A0A1I7GK64_9BACT</name>
<sequence>MTKAFTYSLLLIAATLLVLLLRIPLEELSLSMLGRPFMSEMILGSALRILIIIGLSIFIVQKKLLPFNGLQPFSFSNPLLLLLAVAVILFLSYSSYEFYLAAAPSMVLLFGVAQALVGILEELLFRGIVFPLMILHYANKKQPISKAIWVSSLLFGAVHLVGLIRHPENFWSVINTIIFAIGIGFFFACLLLKTKNILVPIFLHFLVDFTNGASALSGVEAVSSNPTTTTIVLTLAVVTGMSFLILGAGWLLMKRVPKEVWMQKAALVKL</sequence>
<feature type="transmembrane region" description="Helical" evidence="1">
    <location>
        <begin position="146"/>
        <end position="164"/>
    </location>
</feature>
<dbReference type="EMBL" id="FPCA01000001">
    <property type="protein sequence ID" value="SFU48824.1"/>
    <property type="molecule type" value="Genomic_DNA"/>
</dbReference>
<dbReference type="GO" id="GO:0004175">
    <property type="term" value="F:endopeptidase activity"/>
    <property type="evidence" value="ECO:0007669"/>
    <property type="project" value="UniProtKB-ARBA"/>
</dbReference>
<evidence type="ECO:0000313" key="4">
    <source>
        <dbReference type="Proteomes" id="UP000182491"/>
    </source>
</evidence>
<feature type="transmembrane region" description="Helical" evidence="1">
    <location>
        <begin position="170"/>
        <end position="192"/>
    </location>
</feature>
<proteinExistence type="predicted"/>
<feature type="transmembrane region" description="Helical" evidence="1">
    <location>
        <begin position="6"/>
        <end position="25"/>
    </location>
</feature>
<keyword evidence="1" id="KW-0812">Transmembrane</keyword>
<dbReference type="STRING" id="388950.GCA_001611675_00179"/>
<reference evidence="4" key="1">
    <citation type="submission" date="2016-10" db="EMBL/GenBank/DDBJ databases">
        <authorList>
            <person name="Varghese N."/>
        </authorList>
    </citation>
    <scope>NUCLEOTIDE SEQUENCE [LARGE SCALE GENOMIC DNA]</scope>
    <source>
        <strain evidence="4">DSM 18820</strain>
    </source>
</reference>
<evidence type="ECO:0000259" key="2">
    <source>
        <dbReference type="Pfam" id="PF02517"/>
    </source>
</evidence>
<keyword evidence="4" id="KW-1185">Reference proteome</keyword>
<gene>
    <name evidence="3" type="ORF">SAMN04487941_1083</name>
</gene>
<feature type="domain" description="CAAX prenyl protease 2/Lysostaphin resistance protein A-like" evidence="2">
    <location>
        <begin position="106"/>
        <end position="209"/>
    </location>
</feature>